<feature type="signal peptide" evidence="10">
    <location>
        <begin position="1"/>
        <end position="25"/>
    </location>
</feature>
<dbReference type="NCBIfam" id="TIGR04056">
    <property type="entry name" value="OMP_RagA_SusC"/>
    <property type="match status" value="1"/>
</dbReference>
<dbReference type="Gene3D" id="2.60.40.1120">
    <property type="entry name" value="Carboxypeptidase-like, regulatory domain"/>
    <property type="match status" value="1"/>
</dbReference>
<accession>A0ABR8JJW1</accession>
<feature type="chain" id="PRO_5045518523" evidence="10">
    <location>
        <begin position="26"/>
        <end position="1014"/>
    </location>
</feature>
<dbReference type="InterPro" id="IPR039426">
    <property type="entry name" value="TonB-dep_rcpt-like"/>
</dbReference>
<keyword evidence="10" id="KW-0732">Signal</keyword>
<keyword evidence="7 8" id="KW-0998">Cell outer membrane</keyword>
<dbReference type="InterPro" id="IPR008969">
    <property type="entry name" value="CarboxyPept-like_regulatory"/>
</dbReference>
<dbReference type="EMBL" id="JACWZZ010000002">
    <property type="protein sequence ID" value="MBD2715094.1"/>
    <property type="molecule type" value="Genomic_DNA"/>
</dbReference>
<keyword evidence="6 8" id="KW-0472">Membrane</keyword>
<dbReference type="SUPFAM" id="SSF49464">
    <property type="entry name" value="Carboxypeptidase regulatory domain-like"/>
    <property type="match status" value="1"/>
</dbReference>
<protein>
    <submittedName>
        <fullName evidence="13">SusC/RagA family TonB-linked outer membrane protein</fullName>
    </submittedName>
</protein>
<evidence type="ECO:0000256" key="8">
    <source>
        <dbReference type="PROSITE-ProRule" id="PRU01360"/>
    </source>
</evidence>
<dbReference type="InterPro" id="IPR023997">
    <property type="entry name" value="TonB-dep_OMP_SusC/RagA_CS"/>
</dbReference>
<evidence type="ECO:0000256" key="1">
    <source>
        <dbReference type="ARBA" id="ARBA00004571"/>
    </source>
</evidence>
<dbReference type="PROSITE" id="PS52016">
    <property type="entry name" value="TONB_DEPENDENT_REC_3"/>
    <property type="match status" value="1"/>
</dbReference>
<dbReference type="Proteomes" id="UP000642468">
    <property type="component" value="Unassembled WGS sequence"/>
</dbReference>
<keyword evidence="5 9" id="KW-0798">TonB box</keyword>
<keyword evidence="14" id="KW-1185">Reference proteome</keyword>
<feature type="domain" description="TonB-dependent receptor plug" evidence="12">
    <location>
        <begin position="125"/>
        <end position="246"/>
    </location>
</feature>
<dbReference type="Pfam" id="PF13715">
    <property type="entry name" value="CarbopepD_reg_2"/>
    <property type="match status" value="1"/>
</dbReference>
<dbReference type="SUPFAM" id="SSF56935">
    <property type="entry name" value="Porins"/>
    <property type="match status" value="1"/>
</dbReference>
<keyword evidence="4 8" id="KW-0812">Transmembrane</keyword>
<comment type="subcellular location">
    <subcellularLocation>
        <location evidence="1 8">Cell outer membrane</location>
        <topology evidence="1 8">Multi-pass membrane protein</topology>
    </subcellularLocation>
</comment>
<name>A0ABR8JJW1_9BACT</name>
<sequence length="1014" mass="110551">MKHPYLAKLLFLLLFVCAGFTGAFAQTGSVSGRVVDEKNEGLPGVTVLIEGTSLGNSTNSDGTYSVQNVPAGSNTLVVSFVGYTTSRIPVNVAAGQNTAVGNITLNENTTLLNEAVVVGYGTQRRQDVTGSIATVQAKDFVPGQVTNPEQLVQGKIPGVSITTGGGAPGAANTIRIRGNSSLNASNDPLFVIDGVPVDKNKPDGTSSISGASNPLTLINPNDIESITVLKDASALAIYGNRASNGVILVTTKRGVQGEKLTVNFSSQTSVSRPFKTYEVLGTDEFRTLIQANGSASQVATLGAANTNWQDEIFRTAATYDNNISLTGNLGKVPFRVSYGNLYQDGIVITNNLKRNTGSVSLSPVLLDGHLRIDVNAKGTKLKNRFIDNGSIGGALFYDPTQSVRSSEAQYAPYGGYFQYLTSTGVPLTLAPGNPVAALQNTTNISNVDRLIGNVQFDYKFHFLPELRANLNLATDISRGSGSTTNSVTDFGNFNSAATNVNQNGRFSQYKQDKDMRLLEFYLAYNKQLGENTRFDIQAGYSHQDFETQGPLYLPYRFDRTTLFTAGQEQTVAGYYEPYRLISYFGRANLSVKDRYLLTATLRNDNTSRFGEDNRSGYFPALGLGWRLKGEEFLADNTSITELKLRAGYGITGQQEIGGPFDYLPRYVTSRSTVQYQFGVDANGAPIFVTAQRPAGYNPDLKWETTTTFNLGLDWGILDNRLSGSIDAYQRESNELLANVFVPAGGLSNQLNRNIGSLRNRGVEVALNAVPVRTEDFTWDMNFNVAYNKTEITDLGTQQENFPGYLTEGVPGGTGTTIQINSVGYANNAYYVYQQVYGENGRPLEGVYVDRNGDQRINEQDLYRYKQRAPLATYGLTTNFIYKRFSLNAVLRANTGNYVYNSLAANLANFANANTSTGFVGNLPVGIRDTGFRSQQLLSDYYVENGSFLRGENITLGYNFGKIFTEGSNLRLTAAVQNVFLITKYKGLDPEIFNGVDNNFYPRARTFTFGLNASF</sequence>
<proteinExistence type="inferred from homology"/>
<evidence type="ECO:0000259" key="12">
    <source>
        <dbReference type="Pfam" id="PF07715"/>
    </source>
</evidence>
<dbReference type="Gene3D" id="2.40.170.20">
    <property type="entry name" value="TonB-dependent receptor, beta-barrel domain"/>
    <property type="match status" value="1"/>
</dbReference>
<dbReference type="Gene3D" id="2.170.130.10">
    <property type="entry name" value="TonB-dependent receptor, plug domain"/>
    <property type="match status" value="1"/>
</dbReference>
<dbReference type="InterPro" id="IPR037066">
    <property type="entry name" value="Plug_dom_sf"/>
</dbReference>
<dbReference type="Pfam" id="PF00593">
    <property type="entry name" value="TonB_dep_Rec_b-barrel"/>
    <property type="match status" value="1"/>
</dbReference>
<evidence type="ECO:0000256" key="5">
    <source>
        <dbReference type="ARBA" id="ARBA00023077"/>
    </source>
</evidence>
<evidence type="ECO:0000256" key="10">
    <source>
        <dbReference type="SAM" id="SignalP"/>
    </source>
</evidence>
<dbReference type="InterPro" id="IPR023996">
    <property type="entry name" value="TonB-dep_OMP_SusC/RagA"/>
</dbReference>
<evidence type="ECO:0000313" key="14">
    <source>
        <dbReference type="Proteomes" id="UP000642468"/>
    </source>
</evidence>
<comment type="similarity">
    <text evidence="8 9">Belongs to the TonB-dependent receptor family.</text>
</comment>
<keyword evidence="3 8" id="KW-1134">Transmembrane beta strand</keyword>
<evidence type="ECO:0000256" key="3">
    <source>
        <dbReference type="ARBA" id="ARBA00022452"/>
    </source>
</evidence>
<comment type="caution">
    <text evidence="13">The sequence shown here is derived from an EMBL/GenBank/DDBJ whole genome shotgun (WGS) entry which is preliminary data.</text>
</comment>
<evidence type="ECO:0000256" key="2">
    <source>
        <dbReference type="ARBA" id="ARBA00022448"/>
    </source>
</evidence>
<evidence type="ECO:0000256" key="6">
    <source>
        <dbReference type="ARBA" id="ARBA00023136"/>
    </source>
</evidence>
<dbReference type="Pfam" id="PF07715">
    <property type="entry name" value="Plug"/>
    <property type="match status" value="1"/>
</dbReference>
<dbReference type="NCBIfam" id="TIGR04057">
    <property type="entry name" value="SusC_RagA_signa"/>
    <property type="match status" value="1"/>
</dbReference>
<reference evidence="13 14" key="1">
    <citation type="submission" date="2020-09" db="EMBL/GenBank/DDBJ databases">
        <authorList>
            <person name="Kim M.K."/>
        </authorList>
    </citation>
    <scope>NUCLEOTIDE SEQUENCE [LARGE SCALE GENOMIC DNA]</scope>
    <source>
        <strain evidence="13 14">BT646</strain>
    </source>
</reference>
<gene>
    <name evidence="13" type="ORF">IC231_08600</name>
</gene>
<organism evidence="13 14">
    <name type="scientific">Hymenobacter duratus</name>
    <dbReference type="NCBI Taxonomy" id="2771356"/>
    <lineage>
        <taxon>Bacteria</taxon>
        <taxon>Pseudomonadati</taxon>
        <taxon>Bacteroidota</taxon>
        <taxon>Cytophagia</taxon>
        <taxon>Cytophagales</taxon>
        <taxon>Hymenobacteraceae</taxon>
        <taxon>Hymenobacter</taxon>
    </lineage>
</organism>
<keyword evidence="2 8" id="KW-0813">Transport</keyword>
<dbReference type="RefSeq" id="WP_190784131.1">
    <property type="nucleotide sequence ID" value="NZ_JACWZZ010000002.1"/>
</dbReference>
<evidence type="ECO:0000313" key="13">
    <source>
        <dbReference type="EMBL" id="MBD2715094.1"/>
    </source>
</evidence>
<evidence type="ECO:0000256" key="4">
    <source>
        <dbReference type="ARBA" id="ARBA00022692"/>
    </source>
</evidence>
<feature type="domain" description="TonB-dependent receptor-like beta-barrel" evidence="11">
    <location>
        <begin position="404"/>
        <end position="977"/>
    </location>
</feature>
<dbReference type="InterPro" id="IPR000531">
    <property type="entry name" value="Beta-barrel_TonB"/>
</dbReference>
<dbReference type="InterPro" id="IPR012910">
    <property type="entry name" value="Plug_dom"/>
</dbReference>
<dbReference type="InterPro" id="IPR036942">
    <property type="entry name" value="Beta-barrel_TonB_sf"/>
</dbReference>
<evidence type="ECO:0000259" key="11">
    <source>
        <dbReference type="Pfam" id="PF00593"/>
    </source>
</evidence>
<evidence type="ECO:0000256" key="9">
    <source>
        <dbReference type="RuleBase" id="RU003357"/>
    </source>
</evidence>
<evidence type="ECO:0000256" key="7">
    <source>
        <dbReference type="ARBA" id="ARBA00023237"/>
    </source>
</evidence>